<proteinExistence type="inferred from homology"/>
<dbReference type="PANTHER" id="PTHR30508:SF1">
    <property type="entry name" value="UPF0051 PROTEIN ABCI8, CHLOROPLASTIC-RELATED"/>
    <property type="match status" value="1"/>
</dbReference>
<sequence length="434" mass="47739">MTVETKMALTEQDVRSFSANMNEADWMAEFRTNALAKVEQLPMPKPDKTKIDKWNFIEFPVHAVESSTFSSLSELPDEAKELVGDDQKNIYVQHNNTPAFISLSDELKAKGVVLTDIFTATRDHADLLKKYYMSDGVKVDEHRLTALHAALMNGGVFVYVPKNVVVEEPLQVLFLHDDAQASLFNHVIIVADANSSVTYVENYLSTVDEAVGQANIIAEVFTEDNAKVIYGAVDVLAKGVTTYVNRRGITGPNSRIEWALGLMNDSDTISENITHLVGNGSSSDLKTVVVGRGNQKQNFTSEIVHWGLDTDGFILKHGVMKEAASSIFNGIGRIAKGATRSNAVQESRILMLSEKARGDANPILLIDEDDVTAGHAASVGRVDPLQLFYLMSRGISQQEAERLVIHGFLAPVVSKLPIEGVKKQLTEVIERKVR</sequence>
<gene>
    <name evidence="4" type="primary">sufD</name>
    <name evidence="4" type="ORF">QTL97_11530</name>
</gene>
<dbReference type="Pfam" id="PF01458">
    <property type="entry name" value="SUFBD_core"/>
    <property type="match status" value="1"/>
</dbReference>
<evidence type="ECO:0000313" key="4">
    <source>
        <dbReference type="EMBL" id="MDW0117570.1"/>
    </source>
</evidence>
<dbReference type="Pfam" id="PF19295">
    <property type="entry name" value="SufBD_N"/>
    <property type="match status" value="1"/>
</dbReference>
<reference evidence="4 5" key="1">
    <citation type="submission" date="2023-06" db="EMBL/GenBank/DDBJ databases">
        <title>Sporosarcina sp. nov., isolated from Korean traditional fermented seafood 'Jeotgal'.</title>
        <authorList>
            <person name="Yang A.I."/>
            <person name="Shin N.-R."/>
        </authorList>
    </citation>
    <scope>NUCLEOTIDE SEQUENCE [LARGE SCALE GENOMIC DNA]</scope>
    <source>
        <strain evidence="4 5">KCTC43456</strain>
    </source>
</reference>
<evidence type="ECO:0000259" key="2">
    <source>
        <dbReference type="Pfam" id="PF01458"/>
    </source>
</evidence>
<dbReference type="InterPro" id="IPR000825">
    <property type="entry name" value="SUF_FeS_clus_asmbl_SufBD_core"/>
</dbReference>
<dbReference type="AlphaFoldDB" id="A0AAW9AB06"/>
<dbReference type="PANTHER" id="PTHR30508">
    <property type="entry name" value="FES CLUSTER ASSEMBLY PROTEIN SUF"/>
    <property type="match status" value="1"/>
</dbReference>
<feature type="domain" description="SUF system FeS cluster assembly SufBD core" evidence="2">
    <location>
        <begin position="176"/>
        <end position="408"/>
    </location>
</feature>
<evidence type="ECO:0000259" key="3">
    <source>
        <dbReference type="Pfam" id="PF19295"/>
    </source>
</evidence>
<dbReference type="GO" id="GO:0016226">
    <property type="term" value="P:iron-sulfur cluster assembly"/>
    <property type="evidence" value="ECO:0007669"/>
    <property type="project" value="InterPro"/>
</dbReference>
<feature type="domain" description="SUF system FeS cluster assembly SufBD N-terminal" evidence="3">
    <location>
        <begin position="108"/>
        <end position="172"/>
    </location>
</feature>
<keyword evidence="5" id="KW-1185">Reference proteome</keyword>
<dbReference type="Proteomes" id="UP001271648">
    <property type="component" value="Unassembled WGS sequence"/>
</dbReference>
<name>A0AAW9AB06_9BACL</name>
<comment type="similarity">
    <text evidence="1">Belongs to the iron-sulfur cluster assembly SufBD family.</text>
</comment>
<protein>
    <submittedName>
        <fullName evidence="4">Fe-S cluster assembly protein SufD</fullName>
    </submittedName>
</protein>
<dbReference type="NCBIfam" id="TIGR01981">
    <property type="entry name" value="sufD"/>
    <property type="match status" value="1"/>
</dbReference>
<evidence type="ECO:0000256" key="1">
    <source>
        <dbReference type="ARBA" id="ARBA00043967"/>
    </source>
</evidence>
<dbReference type="InterPro" id="IPR045595">
    <property type="entry name" value="SufBD_N"/>
</dbReference>
<dbReference type="RefSeq" id="WP_317940829.1">
    <property type="nucleotide sequence ID" value="NZ_JAUBDJ010000006.1"/>
</dbReference>
<organism evidence="4 5">
    <name type="scientific">Sporosarcina thermotolerans</name>
    <dbReference type="NCBI Taxonomy" id="633404"/>
    <lineage>
        <taxon>Bacteria</taxon>
        <taxon>Bacillati</taxon>
        <taxon>Bacillota</taxon>
        <taxon>Bacilli</taxon>
        <taxon>Bacillales</taxon>
        <taxon>Caryophanaceae</taxon>
        <taxon>Sporosarcina</taxon>
    </lineage>
</organism>
<dbReference type="InterPro" id="IPR055346">
    <property type="entry name" value="Fe-S_cluster_assembly_SufBD"/>
</dbReference>
<dbReference type="EMBL" id="JAUBDJ010000006">
    <property type="protein sequence ID" value="MDW0117570.1"/>
    <property type="molecule type" value="Genomic_DNA"/>
</dbReference>
<comment type="caution">
    <text evidence="4">The sequence shown here is derived from an EMBL/GenBank/DDBJ whole genome shotgun (WGS) entry which is preliminary data.</text>
</comment>
<dbReference type="SUPFAM" id="SSF101960">
    <property type="entry name" value="Stabilizer of iron transporter SufD"/>
    <property type="match status" value="1"/>
</dbReference>
<accession>A0AAW9AB06</accession>
<evidence type="ECO:0000313" key="5">
    <source>
        <dbReference type="Proteomes" id="UP001271648"/>
    </source>
</evidence>
<dbReference type="InterPro" id="IPR011542">
    <property type="entry name" value="SUF_FeS_clus_asmbl_SufD"/>
</dbReference>
<dbReference type="InterPro" id="IPR037284">
    <property type="entry name" value="SUF_FeS_clus_asmbl_SufBD_sf"/>
</dbReference>